<keyword evidence="2" id="KW-1185">Reference proteome</keyword>
<dbReference type="Proteomes" id="UP000184485">
    <property type="component" value="Unassembled WGS sequence"/>
</dbReference>
<dbReference type="OrthoDB" id="9779968at2"/>
<protein>
    <submittedName>
        <fullName evidence="1">Uncharacterized conserved protein, DUF1501 family</fullName>
    </submittedName>
</protein>
<dbReference type="PANTHER" id="PTHR43737:SF1">
    <property type="entry name" value="DUF1501 DOMAIN-CONTAINING PROTEIN"/>
    <property type="match status" value="1"/>
</dbReference>
<dbReference type="InterPro" id="IPR010869">
    <property type="entry name" value="DUF1501"/>
</dbReference>
<dbReference type="AlphaFoldDB" id="A0A1M4UGW8"/>
<name>A0A1M4UGW8_9HYPH</name>
<reference evidence="1 2" key="1">
    <citation type="submission" date="2016-11" db="EMBL/GenBank/DDBJ databases">
        <authorList>
            <person name="Jaros S."/>
            <person name="Januszkiewicz K."/>
            <person name="Wedrychowicz H."/>
        </authorList>
    </citation>
    <scope>NUCLEOTIDE SEQUENCE [LARGE SCALE GENOMIC DNA]</scope>
    <source>
        <strain evidence="1 2">DSM 19436</strain>
    </source>
</reference>
<organism evidence="1 2">
    <name type="scientific">Kaistia soli DSM 19436</name>
    <dbReference type="NCBI Taxonomy" id="1122133"/>
    <lineage>
        <taxon>Bacteria</taxon>
        <taxon>Pseudomonadati</taxon>
        <taxon>Pseudomonadota</taxon>
        <taxon>Alphaproteobacteria</taxon>
        <taxon>Hyphomicrobiales</taxon>
        <taxon>Kaistiaceae</taxon>
        <taxon>Kaistia</taxon>
    </lineage>
</organism>
<gene>
    <name evidence="1" type="ORF">SAMN02745157_0440</name>
</gene>
<evidence type="ECO:0000313" key="1">
    <source>
        <dbReference type="EMBL" id="SHE55878.1"/>
    </source>
</evidence>
<dbReference type="STRING" id="1122133.SAMN02745157_0440"/>
<dbReference type="RefSeq" id="WP_073051071.1">
    <property type="nucleotide sequence ID" value="NZ_FQUP01000001.1"/>
</dbReference>
<dbReference type="PANTHER" id="PTHR43737">
    <property type="entry name" value="BLL7424 PROTEIN"/>
    <property type="match status" value="1"/>
</dbReference>
<dbReference type="InterPro" id="IPR006311">
    <property type="entry name" value="TAT_signal"/>
</dbReference>
<evidence type="ECO:0000313" key="2">
    <source>
        <dbReference type="Proteomes" id="UP000184485"/>
    </source>
</evidence>
<dbReference type="EMBL" id="FQUP01000001">
    <property type="protein sequence ID" value="SHE55878.1"/>
    <property type="molecule type" value="Genomic_DNA"/>
</dbReference>
<accession>A0A1M4UGW8</accession>
<proteinExistence type="predicted"/>
<dbReference type="PROSITE" id="PS51318">
    <property type="entry name" value="TAT"/>
    <property type="match status" value="1"/>
</dbReference>
<dbReference type="Pfam" id="PF07394">
    <property type="entry name" value="DUF1501"/>
    <property type="match status" value="1"/>
</dbReference>
<sequence>MTDRNSRSAGALAPTRRVFLASVGAFVAWAHMPRAAFAGTRDPRFVVVILRGAMDGLAAVPPIGDPDYAKLRGDIAIGSPGMAGTVPLDGFFALNDAMPKLKQLYGSGEALIVHAVATAYRDRSHFDGQDVLESGLTQPGASRDGWLNRAVTALPRGEAVRPASGLAVSPTVPLVLRGGAPVFTWMPDGLMPVGMDTSDRLAGLYDHADPELARAFAAGRTIDRMAAGGTAVKGGDITASFRRIAIGAGRLLAEPDGPRIAAISFDGWDTHASEGPENGQLGRRLGALDGALDALKTELGPAWADTVVAVMTEFGRTAHVNGTDGTDHGTATTAFLVGGAVKGGRVLADWPGLAPDKLYQQRDLAPTTDLRAVLKGVLRDHLGIAEPVLATDIFPGSIGIRPIAGLIA</sequence>